<dbReference type="Proteomes" id="UP000027341">
    <property type="component" value="Unassembled WGS sequence"/>
</dbReference>
<feature type="transmembrane region" description="Helical" evidence="1">
    <location>
        <begin position="12"/>
        <end position="37"/>
    </location>
</feature>
<sequence length="272" mass="30507">MDQVFFVLSKLAWAFLSPGNLILFGFILGTLLLVIGFRPLAKRLLVIDAIVAFIVLGYPVGDYLIQPLEKRFPVPTIAELPKDVDGIIILGGGEDLPRTLSWHHPEVGNGADRYFGAKLLAEHYPNAPVIFTGGSGQIKLQHMGTEASLAKQLLTIMGVSPERLIIESNSRNTYENFKYTMQLLPKQDGTYLLVTSAYHMPRAVGVAKKFGVHVIPYPVDFRSNSDEIRSWDFDFFDHLKTLEPAWREWIGLTVYYITGKTSAWFPAAHQND</sequence>
<dbReference type="GO" id="GO:0000270">
    <property type="term" value="P:peptidoglycan metabolic process"/>
    <property type="evidence" value="ECO:0007669"/>
    <property type="project" value="TreeGrafter"/>
</dbReference>
<evidence type="ECO:0000313" key="4">
    <source>
        <dbReference type="Proteomes" id="UP000027341"/>
    </source>
</evidence>
<dbReference type="RefSeq" id="WP_029912575.1">
    <property type="nucleotide sequence ID" value="NZ_AP020335.1"/>
</dbReference>
<dbReference type="CDD" id="cd06259">
    <property type="entry name" value="YdcF-like"/>
    <property type="match status" value="1"/>
</dbReference>
<dbReference type="GO" id="GO:0043164">
    <property type="term" value="P:Gram-negative-bacterium-type cell wall biogenesis"/>
    <property type="evidence" value="ECO:0007669"/>
    <property type="project" value="TreeGrafter"/>
</dbReference>
<comment type="caution">
    <text evidence="3">The sequence shown here is derived from an EMBL/GenBank/DDBJ whole genome shotgun (WGS) entry which is preliminary data.</text>
</comment>
<dbReference type="InterPro" id="IPR051599">
    <property type="entry name" value="Cell_Envelope_Assoc"/>
</dbReference>
<name>A0A067A1D6_HYDMR</name>
<protein>
    <recommendedName>
        <fullName evidence="2">DUF218 domain-containing protein</fullName>
    </recommendedName>
</protein>
<evidence type="ECO:0000256" key="1">
    <source>
        <dbReference type="SAM" id="Phobius"/>
    </source>
</evidence>
<organism evidence="3 4">
    <name type="scientific">Hydrogenovibrio marinus</name>
    <dbReference type="NCBI Taxonomy" id="28885"/>
    <lineage>
        <taxon>Bacteria</taxon>
        <taxon>Pseudomonadati</taxon>
        <taxon>Pseudomonadota</taxon>
        <taxon>Gammaproteobacteria</taxon>
        <taxon>Thiotrichales</taxon>
        <taxon>Piscirickettsiaceae</taxon>
        <taxon>Hydrogenovibrio</taxon>
    </lineage>
</organism>
<dbReference type="EMBL" id="JMIU01000001">
    <property type="protein sequence ID" value="KDN96431.1"/>
    <property type="molecule type" value="Genomic_DNA"/>
</dbReference>
<accession>A0A067A1D6</accession>
<keyword evidence="1" id="KW-0472">Membrane</keyword>
<feature type="transmembrane region" description="Helical" evidence="1">
    <location>
        <begin position="44"/>
        <end position="61"/>
    </location>
</feature>
<dbReference type="AlphaFoldDB" id="A0A067A1D6"/>
<dbReference type="Gene3D" id="3.40.50.620">
    <property type="entry name" value="HUPs"/>
    <property type="match status" value="1"/>
</dbReference>
<keyword evidence="1" id="KW-1133">Transmembrane helix</keyword>
<feature type="domain" description="DUF218" evidence="2">
    <location>
        <begin position="85"/>
        <end position="251"/>
    </location>
</feature>
<proteinExistence type="predicted"/>
<dbReference type="GO" id="GO:0005886">
    <property type="term" value="C:plasma membrane"/>
    <property type="evidence" value="ECO:0007669"/>
    <property type="project" value="TreeGrafter"/>
</dbReference>
<dbReference type="PANTHER" id="PTHR30336:SF4">
    <property type="entry name" value="ENVELOPE BIOGENESIS FACTOR ELYC"/>
    <property type="match status" value="1"/>
</dbReference>
<dbReference type="PANTHER" id="PTHR30336">
    <property type="entry name" value="INNER MEMBRANE PROTEIN, PROBABLE PERMEASE"/>
    <property type="match status" value="1"/>
</dbReference>
<evidence type="ECO:0000313" key="3">
    <source>
        <dbReference type="EMBL" id="KDN96431.1"/>
    </source>
</evidence>
<keyword evidence="4" id="KW-1185">Reference proteome</keyword>
<dbReference type="STRING" id="28885.EI16_09185"/>
<gene>
    <name evidence="3" type="ORF">EI16_09185</name>
</gene>
<dbReference type="InterPro" id="IPR014729">
    <property type="entry name" value="Rossmann-like_a/b/a_fold"/>
</dbReference>
<evidence type="ECO:0000259" key="2">
    <source>
        <dbReference type="Pfam" id="PF02698"/>
    </source>
</evidence>
<dbReference type="InterPro" id="IPR003848">
    <property type="entry name" value="DUF218"/>
</dbReference>
<dbReference type="Pfam" id="PF02698">
    <property type="entry name" value="DUF218"/>
    <property type="match status" value="1"/>
</dbReference>
<keyword evidence="1" id="KW-0812">Transmembrane</keyword>
<reference evidence="3 4" key="1">
    <citation type="submission" date="2014-04" db="EMBL/GenBank/DDBJ databases">
        <title>Draft genome sequence of Hydrogenovibrio marinus MH-110, a model organism for aerobic H2 metabolism.</title>
        <authorList>
            <person name="Cha H.J."/>
            <person name="Jo B.H."/>
            <person name="Hwang B.H."/>
        </authorList>
    </citation>
    <scope>NUCLEOTIDE SEQUENCE [LARGE SCALE GENOMIC DNA]</scope>
    <source>
        <strain evidence="3 4">MH-110</strain>
    </source>
</reference>